<dbReference type="GO" id="GO:0019905">
    <property type="term" value="F:syntaxin binding"/>
    <property type="evidence" value="ECO:0007669"/>
    <property type="project" value="TreeGrafter"/>
</dbReference>
<reference evidence="4" key="1">
    <citation type="journal article" date="2023" name="Mol. Phylogenet. Evol.">
        <title>Genome-scale phylogeny and comparative genomics of the fungal order Sordariales.</title>
        <authorList>
            <person name="Hensen N."/>
            <person name="Bonometti L."/>
            <person name="Westerberg I."/>
            <person name="Brannstrom I.O."/>
            <person name="Guillou S."/>
            <person name="Cros-Aarteil S."/>
            <person name="Calhoun S."/>
            <person name="Haridas S."/>
            <person name="Kuo A."/>
            <person name="Mondo S."/>
            <person name="Pangilinan J."/>
            <person name="Riley R."/>
            <person name="LaButti K."/>
            <person name="Andreopoulos B."/>
            <person name="Lipzen A."/>
            <person name="Chen C."/>
            <person name="Yan M."/>
            <person name="Daum C."/>
            <person name="Ng V."/>
            <person name="Clum A."/>
            <person name="Steindorff A."/>
            <person name="Ohm R.A."/>
            <person name="Martin F."/>
            <person name="Silar P."/>
            <person name="Natvig D.O."/>
            <person name="Lalanne C."/>
            <person name="Gautier V."/>
            <person name="Ament-Velasquez S.L."/>
            <person name="Kruys A."/>
            <person name="Hutchinson M.I."/>
            <person name="Powell A.J."/>
            <person name="Barry K."/>
            <person name="Miller A.N."/>
            <person name="Grigoriev I.V."/>
            <person name="Debuchy R."/>
            <person name="Gladieux P."/>
            <person name="Hiltunen Thoren M."/>
            <person name="Johannesson H."/>
        </authorList>
    </citation>
    <scope>NUCLEOTIDE SEQUENCE [LARGE SCALE GENOMIC DNA]</scope>
    <source>
        <strain evidence="4">CBS 340.73</strain>
    </source>
</reference>
<evidence type="ECO:0000256" key="2">
    <source>
        <dbReference type="SAM" id="MobiDB-lite"/>
    </source>
</evidence>
<comment type="similarity">
    <text evidence="1">Belongs to the SNAP-25 family.</text>
</comment>
<protein>
    <recommendedName>
        <fullName evidence="5">t-SNARE coiled-coil homology domain-containing protein</fullName>
    </recommendedName>
</protein>
<keyword evidence="4" id="KW-1185">Reference proteome</keyword>
<evidence type="ECO:0000313" key="3">
    <source>
        <dbReference type="EMBL" id="KAK3937165.1"/>
    </source>
</evidence>
<evidence type="ECO:0008006" key="5">
    <source>
        <dbReference type="Google" id="ProtNLM"/>
    </source>
</evidence>
<dbReference type="EMBL" id="MU853861">
    <property type="protein sequence ID" value="KAK3937165.1"/>
    <property type="molecule type" value="Genomic_DNA"/>
</dbReference>
<proteinExistence type="inferred from homology"/>
<name>A0AAN6N0Y2_9PEZI</name>
<dbReference type="GO" id="GO:0031201">
    <property type="term" value="C:SNARE complex"/>
    <property type="evidence" value="ECO:0007669"/>
    <property type="project" value="TreeGrafter"/>
</dbReference>
<dbReference type="PANTHER" id="PTHR19305:SF9">
    <property type="entry name" value="SYNAPTOSOMAL-ASSOCIATED PROTEIN 29"/>
    <property type="match status" value="1"/>
</dbReference>
<gene>
    <name evidence="3" type="ORF">QBC46DRAFT_393252</name>
</gene>
<accession>A0AAN6N0Y2</accession>
<dbReference type="GO" id="GO:0006887">
    <property type="term" value="P:exocytosis"/>
    <property type="evidence" value="ECO:0007669"/>
    <property type="project" value="TreeGrafter"/>
</dbReference>
<dbReference type="Proteomes" id="UP001303473">
    <property type="component" value="Unassembled WGS sequence"/>
</dbReference>
<evidence type="ECO:0000256" key="1">
    <source>
        <dbReference type="ARBA" id="ARBA00009480"/>
    </source>
</evidence>
<dbReference type="GO" id="GO:0005886">
    <property type="term" value="C:plasma membrane"/>
    <property type="evidence" value="ECO:0007669"/>
    <property type="project" value="TreeGrafter"/>
</dbReference>
<dbReference type="GO" id="GO:0005484">
    <property type="term" value="F:SNAP receptor activity"/>
    <property type="evidence" value="ECO:0007669"/>
    <property type="project" value="TreeGrafter"/>
</dbReference>
<feature type="compositionally biased region" description="Polar residues" evidence="2">
    <location>
        <begin position="24"/>
        <end position="42"/>
    </location>
</feature>
<dbReference type="SUPFAM" id="SSF58038">
    <property type="entry name" value="SNARE fusion complex"/>
    <property type="match status" value="1"/>
</dbReference>
<evidence type="ECO:0000313" key="4">
    <source>
        <dbReference type="Proteomes" id="UP001303473"/>
    </source>
</evidence>
<sequence>MKKLFGKKSDRGESKSPAPDRNPYAQQPATDPYARSQSTQSFPEAGYNANRPGGLPSGPRAGGLPGRPSPHTAGSSASLPPPPYSGSPQMGSGYGDNKSGGAPGGYGGDSRYSSASTPPAYSQGPPYSGNPQLNSGYGNDRYGAPPVGQGSNKYGIPGAFGGANQGQGSSSYGSPNVGGPPFNQGGGGSGNRGMAPSGPGGYGQPNVSGAAGPGGYGQPTVSGASGPGGYGQPHVSASGAAAGSYGDYGAQRELTEEEQEEADFRAAAEESIAIKQDEVNTMDRSIAMMEDAINVGMNTNMQLQRQREQLSGVEVRALESKHKIELGRGKVVEIETAGNMFRFGPSKKVKEMEIQQAADRDTGYTRQIHEAKMNNRGLGGGKLGAGKSKYSLEDDYDDVKSLVVDQDNAVEVDLTNQVASRMARMEGLLHTMNDVATRNGEELEHSNHQIGRVTELMDKNISGTNYNRQRLERFANK</sequence>
<dbReference type="GO" id="GO:0006906">
    <property type="term" value="P:vesicle fusion"/>
    <property type="evidence" value="ECO:0007669"/>
    <property type="project" value="TreeGrafter"/>
</dbReference>
<comment type="caution">
    <text evidence="3">The sequence shown here is derived from an EMBL/GenBank/DDBJ whole genome shotgun (WGS) entry which is preliminary data.</text>
</comment>
<feature type="compositionally biased region" description="Polar residues" evidence="2">
    <location>
        <begin position="111"/>
        <end position="120"/>
    </location>
</feature>
<organism evidence="3 4">
    <name type="scientific">Diplogelasinospora grovesii</name>
    <dbReference type="NCBI Taxonomy" id="303347"/>
    <lineage>
        <taxon>Eukaryota</taxon>
        <taxon>Fungi</taxon>
        <taxon>Dikarya</taxon>
        <taxon>Ascomycota</taxon>
        <taxon>Pezizomycotina</taxon>
        <taxon>Sordariomycetes</taxon>
        <taxon>Sordariomycetidae</taxon>
        <taxon>Sordariales</taxon>
        <taxon>Diplogelasinosporaceae</taxon>
        <taxon>Diplogelasinospora</taxon>
    </lineage>
</organism>
<dbReference type="Gene3D" id="1.20.5.110">
    <property type="match status" value="1"/>
</dbReference>
<dbReference type="PANTHER" id="PTHR19305">
    <property type="entry name" value="SYNAPTOSOMAL ASSOCIATED PROTEIN"/>
    <property type="match status" value="1"/>
</dbReference>
<dbReference type="AlphaFoldDB" id="A0AAN6N0Y2"/>
<feature type="region of interest" description="Disordered" evidence="2">
    <location>
        <begin position="1"/>
        <end position="244"/>
    </location>
</feature>